<comment type="catalytic activity">
    <reaction evidence="5">
        <text>dUTP + H2O = dUMP + diphosphate + H(+)</text>
        <dbReference type="Rhea" id="RHEA:10248"/>
        <dbReference type="ChEBI" id="CHEBI:15377"/>
        <dbReference type="ChEBI" id="CHEBI:15378"/>
        <dbReference type="ChEBI" id="CHEBI:33019"/>
        <dbReference type="ChEBI" id="CHEBI:61555"/>
        <dbReference type="ChEBI" id="CHEBI:246422"/>
        <dbReference type="EC" id="3.6.1.23"/>
    </reaction>
</comment>
<reference evidence="8 9" key="1">
    <citation type="submission" date="2019-07" db="EMBL/GenBank/DDBJ databases">
        <title>Whole genome shotgun sequence of Oceanobacillus sojae NBRC 105379.</title>
        <authorList>
            <person name="Hosoyama A."/>
            <person name="Uohara A."/>
            <person name="Ohji S."/>
            <person name="Ichikawa N."/>
        </authorList>
    </citation>
    <scope>NUCLEOTIDE SEQUENCE [LARGE SCALE GENOMIC DNA]</scope>
    <source>
        <strain evidence="8 9">NBRC 105379</strain>
    </source>
</reference>
<evidence type="ECO:0000259" key="7">
    <source>
        <dbReference type="Pfam" id="PF00692"/>
    </source>
</evidence>
<dbReference type="SUPFAM" id="SSF51283">
    <property type="entry name" value="dUTPase-like"/>
    <property type="match status" value="1"/>
</dbReference>
<dbReference type="InterPro" id="IPR029054">
    <property type="entry name" value="dUTPase-like"/>
</dbReference>
<dbReference type="InterPro" id="IPR008181">
    <property type="entry name" value="dUTPase"/>
</dbReference>
<name>A0A511ZIH5_9BACI</name>
<evidence type="ECO:0000256" key="4">
    <source>
        <dbReference type="ARBA" id="ARBA00023080"/>
    </source>
</evidence>
<comment type="similarity">
    <text evidence="1">Belongs to the dUTPase family.</text>
</comment>
<dbReference type="GO" id="GO:0006226">
    <property type="term" value="P:dUMP biosynthetic process"/>
    <property type="evidence" value="ECO:0007669"/>
    <property type="project" value="InterPro"/>
</dbReference>
<keyword evidence="3" id="KW-0378">Hydrolase</keyword>
<gene>
    <name evidence="8" type="ORF">OSO01_19690</name>
</gene>
<dbReference type="InterPro" id="IPR033704">
    <property type="entry name" value="dUTPase_trimeric"/>
</dbReference>
<evidence type="ECO:0000256" key="2">
    <source>
        <dbReference type="ARBA" id="ARBA00012379"/>
    </source>
</evidence>
<evidence type="ECO:0000256" key="3">
    <source>
        <dbReference type="ARBA" id="ARBA00022801"/>
    </source>
</evidence>
<dbReference type="InterPro" id="IPR036157">
    <property type="entry name" value="dUTPase-like_sf"/>
</dbReference>
<evidence type="ECO:0000313" key="8">
    <source>
        <dbReference type="EMBL" id="GEN87230.1"/>
    </source>
</evidence>
<dbReference type="GO" id="GO:0000287">
    <property type="term" value="F:magnesium ion binding"/>
    <property type="evidence" value="ECO:0007669"/>
    <property type="project" value="InterPro"/>
</dbReference>
<feature type="region of interest" description="Disordered" evidence="6">
    <location>
        <begin position="215"/>
        <end position="234"/>
    </location>
</feature>
<dbReference type="AlphaFoldDB" id="A0A511ZIH5"/>
<dbReference type="EMBL" id="BJYM01000007">
    <property type="protein sequence ID" value="GEN87230.1"/>
    <property type="molecule type" value="Genomic_DNA"/>
</dbReference>
<proteinExistence type="inferred from homology"/>
<protein>
    <recommendedName>
        <fullName evidence="2">dUTP diphosphatase</fullName>
        <ecNumber evidence="2">3.6.1.23</ecNumber>
    </recommendedName>
</protein>
<dbReference type="GO" id="GO:0046081">
    <property type="term" value="P:dUTP catabolic process"/>
    <property type="evidence" value="ECO:0007669"/>
    <property type="project" value="InterPro"/>
</dbReference>
<dbReference type="Gene3D" id="2.70.40.10">
    <property type="match status" value="1"/>
</dbReference>
<organism evidence="8 9">
    <name type="scientific">Oceanobacillus sojae</name>
    <dbReference type="NCBI Taxonomy" id="582851"/>
    <lineage>
        <taxon>Bacteria</taxon>
        <taxon>Bacillati</taxon>
        <taxon>Bacillota</taxon>
        <taxon>Bacilli</taxon>
        <taxon>Bacillales</taxon>
        <taxon>Bacillaceae</taxon>
        <taxon>Oceanobacillus</taxon>
    </lineage>
</organism>
<accession>A0A511ZIH5</accession>
<keyword evidence="4" id="KW-0546">Nucleotide metabolism</keyword>
<comment type="caution">
    <text evidence="8">The sequence shown here is derived from an EMBL/GenBank/DDBJ whole genome shotgun (WGS) entry which is preliminary data.</text>
</comment>
<evidence type="ECO:0000313" key="9">
    <source>
        <dbReference type="Proteomes" id="UP000321558"/>
    </source>
</evidence>
<keyword evidence="9" id="KW-1185">Reference proteome</keyword>
<dbReference type="Pfam" id="PF00692">
    <property type="entry name" value="dUTPase"/>
    <property type="match status" value="2"/>
</dbReference>
<dbReference type="Proteomes" id="UP000321558">
    <property type="component" value="Unassembled WGS sequence"/>
</dbReference>
<sequence length="234" mass="26015">MTLIYANEKDKNNGWTLSFGYLQQVQKKVEEMDEFEETPSLEQIESVLLAYVKNKGAGRKLKVKKMHPDAVIPKYAQQGDSGFDLVAVEDVIIEPGETKLIKTGLAFDIPEGFEIQVRPRSGITLKTKLRVQLGTIDSNYRGEVGVIVDNITPSTIRENLEMHSFANPVYHDISGNNVSNHAWNCIKGMHYKIQKGDRIAQGILAPVATTEFEEVDELSESDRGVNGYGSTGVN</sequence>
<evidence type="ECO:0000256" key="6">
    <source>
        <dbReference type="SAM" id="MobiDB-lite"/>
    </source>
</evidence>
<feature type="domain" description="dUTPase-like" evidence="7">
    <location>
        <begin position="70"/>
        <end position="157"/>
    </location>
</feature>
<evidence type="ECO:0000256" key="1">
    <source>
        <dbReference type="ARBA" id="ARBA00006581"/>
    </source>
</evidence>
<dbReference type="GO" id="GO:0004170">
    <property type="term" value="F:dUTP diphosphatase activity"/>
    <property type="evidence" value="ECO:0007669"/>
    <property type="project" value="UniProtKB-EC"/>
</dbReference>
<dbReference type="CDD" id="cd07557">
    <property type="entry name" value="trimeric_dUTPase"/>
    <property type="match status" value="1"/>
</dbReference>
<evidence type="ECO:0000256" key="5">
    <source>
        <dbReference type="ARBA" id="ARBA00047686"/>
    </source>
</evidence>
<dbReference type="EC" id="3.6.1.23" evidence="2"/>
<dbReference type="PANTHER" id="PTHR11241:SF0">
    <property type="entry name" value="DEOXYURIDINE 5'-TRIPHOSPHATE NUCLEOTIDOHYDROLASE"/>
    <property type="match status" value="1"/>
</dbReference>
<feature type="domain" description="dUTPase-like" evidence="7">
    <location>
        <begin position="175"/>
        <end position="232"/>
    </location>
</feature>
<dbReference type="PANTHER" id="PTHR11241">
    <property type="entry name" value="DEOXYURIDINE 5'-TRIPHOSPHATE NUCLEOTIDOHYDROLASE"/>
    <property type="match status" value="1"/>
</dbReference>